<organism evidence="2 3">
    <name type="scientific">Aspergillus tanneri</name>
    <dbReference type="NCBI Taxonomy" id="1220188"/>
    <lineage>
        <taxon>Eukaryota</taxon>
        <taxon>Fungi</taxon>
        <taxon>Dikarya</taxon>
        <taxon>Ascomycota</taxon>
        <taxon>Pezizomycotina</taxon>
        <taxon>Eurotiomycetes</taxon>
        <taxon>Eurotiomycetidae</taxon>
        <taxon>Eurotiales</taxon>
        <taxon>Aspergillaceae</taxon>
        <taxon>Aspergillus</taxon>
        <taxon>Aspergillus subgen. Circumdati</taxon>
    </lineage>
</organism>
<comment type="caution">
    <text evidence="2">The sequence shown here is derived from an EMBL/GenBank/DDBJ whole genome shotgun (WGS) entry which is preliminary data.</text>
</comment>
<proteinExistence type="predicted"/>
<dbReference type="VEuPathDB" id="FungiDB:EYZ11_008159"/>
<keyword evidence="3" id="KW-1185">Reference proteome</keyword>
<feature type="region of interest" description="Disordered" evidence="1">
    <location>
        <begin position="206"/>
        <end position="240"/>
    </location>
</feature>
<feature type="compositionally biased region" description="Basic and acidic residues" evidence="1">
    <location>
        <begin position="228"/>
        <end position="240"/>
    </location>
</feature>
<reference evidence="2 3" key="1">
    <citation type="submission" date="2019-03" db="EMBL/GenBank/DDBJ databases">
        <title>The genome sequence of a newly discovered highly antifungal drug resistant Aspergillus species, Aspergillus tanneri NIH 1004.</title>
        <authorList>
            <person name="Mounaud S."/>
            <person name="Singh I."/>
            <person name="Joardar V."/>
            <person name="Pakala S."/>
            <person name="Pakala S."/>
            <person name="Venepally P."/>
            <person name="Hoover J."/>
            <person name="Nierman W."/>
            <person name="Chung J."/>
            <person name="Losada L."/>
        </authorList>
    </citation>
    <scope>NUCLEOTIDE SEQUENCE [LARGE SCALE GENOMIC DNA]</scope>
    <source>
        <strain evidence="2 3">NIH1004</strain>
    </source>
</reference>
<dbReference type="Proteomes" id="UP000308092">
    <property type="component" value="Unassembled WGS sequence"/>
</dbReference>
<sequence length="240" mass="27464">MTTIDFHSLWDASSPVPMEPHPPGTPTNDVCEVAAIEEDPNTQPQRSRSISHEDAPNMQLQTTLSASHEMIIRPPIAPGFEDESFIAPLNRMANISHHRGANDILETWFRSPNAGLAVFYFFKARQYIKFRLEDPHSRPQITEFLLSIANDHFFADIHTGLLNWEDVIENINETNLLLVFTNLEHDPPVAKNFWAYVCSFDVKTGKRHSRDFDEDNDDSAQGRRKRTEKSPSGRTEESEY</sequence>
<feature type="region of interest" description="Disordered" evidence="1">
    <location>
        <begin position="1"/>
        <end position="28"/>
    </location>
</feature>
<gene>
    <name evidence="2" type="ORF">EYZ11_008159</name>
</gene>
<accession>A0A4S3JB54</accession>
<dbReference type="STRING" id="1220188.A0A4S3JB54"/>
<evidence type="ECO:0000313" key="3">
    <source>
        <dbReference type="Proteomes" id="UP000308092"/>
    </source>
</evidence>
<dbReference type="EMBL" id="SOSA01000340">
    <property type="protein sequence ID" value="THC92369.1"/>
    <property type="molecule type" value="Genomic_DNA"/>
</dbReference>
<evidence type="ECO:0000313" key="2">
    <source>
        <dbReference type="EMBL" id="THC92369.1"/>
    </source>
</evidence>
<protein>
    <submittedName>
        <fullName evidence="2">Uncharacterized protein</fullName>
    </submittedName>
</protein>
<evidence type="ECO:0000256" key="1">
    <source>
        <dbReference type="SAM" id="MobiDB-lite"/>
    </source>
</evidence>
<name>A0A4S3JB54_9EURO</name>
<dbReference type="AlphaFoldDB" id="A0A4S3JB54"/>